<dbReference type="SUPFAM" id="SSF103473">
    <property type="entry name" value="MFS general substrate transporter"/>
    <property type="match status" value="1"/>
</dbReference>
<feature type="transmembrane region" description="Helical" evidence="7">
    <location>
        <begin position="97"/>
        <end position="120"/>
    </location>
</feature>
<dbReference type="Gene3D" id="1.20.1250.20">
    <property type="entry name" value="MFS general substrate transporter like domains"/>
    <property type="match status" value="1"/>
</dbReference>
<evidence type="ECO:0000313" key="10">
    <source>
        <dbReference type="Proteomes" id="UP001056164"/>
    </source>
</evidence>
<dbReference type="InterPro" id="IPR011701">
    <property type="entry name" value="MFS"/>
</dbReference>
<dbReference type="PANTHER" id="PTHR23514:SF3">
    <property type="entry name" value="BYPASS OF STOP CODON PROTEIN 6"/>
    <property type="match status" value="1"/>
</dbReference>
<evidence type="ECO:0000256" key="7">
    <source>
        <dbReference type="SAM" id="Phobius"/>
    </source>
</evidence>
<feature type="transmembrane region" description="Helical" evidence="7">
    <location>
        <begin position="12"/>
        <end position="31"/>
    </location>
</feature>
<dbReference type="Proteomes" id="UP001056164">
    <property type="component" value="Chromosome"/>
</dbReference>
<organism evidence="9 10">
    <name type="scientific">Fructilactobacillus carniphilus</name>
    <dbReference type="NCBI Taxonomy" id="2940297"/>
    <lineage>
        <taxon>Bacteria</taxon>
        <taxon>Bacillati</taxon>
        <taxon>Bacillota</taxon>
        <taxon>Bacilli</taxon>
        <taxon>Lactobacillales</taxon>
        <taxon>Lactobacillaceae</taxon>
        <taxon>Fructilactobacillus</taxon>
    </lineage>
</organism>
<keyword evidence="6 7" id="KW-0472">Membrane</keyword>
<comment type="similarity">
    <text evidence="2">Belongs to the major facilitator superfamily.</text>
</comment>
<keyword evidence="10" id="KW-1185">Reference proteome</keyword>
<keyword evidence="3" id="KW-0813">Transport</keyword>
<feature type="transmembrane region" description="Helical" evidence="7">
    <location>
        <begin position="206"/>
        <end position="226"/>
    </location>
</feature>
<evidence type="ECO:0000256" key="6">
    <source>
        <dbReference type="ARBA" id="ARBA00023136"/>
    </source>
</evidence>
<dbReference type="InterPro" id="IPR020846">
    <property type="entry name" value="MFS_dom"/>
</dbReference>
<dbReference type="RefSeq" id="WP_252795088.1">
    <property type="nucleotide sequence ID" value="NZ_CP097121.1"/>
</dbReference>
<feature type="transmembrane region" description="Helical" evidence="7">
    <location>
        <begin position="273"/>
        <end position="292"/>
    </location>
</feature>
<evidence type="ECO:0000256" key="4">
    <source>
        <dbReference type="ARBA" id="ARBA00022692"/>
    </source>
</evidence>
<feature type="transmembrane region" description="Helical" evidence="7">
    <location>
        <begin position="132"/>
        <end position="152"/>
    </location>
</feature>
<proteinExistence type="inferred from homology"/>
<sequence length="391" mass="43059">MEIHKRRLSWSLYFNYFIHGFALIILAQNMTSLATSWQTTIAVVSYIMSGVGIGRLIAYPLTGWLSDRFSRKNFIYLGLACYFVFALGMVATSNLVIAYGLALLAGIGNSALDAGTYTTLVEINEGRGSGTVILKAFISVGEFILPLLVTNLATHQLWFGWSFVVMALLILASVINLLFVHFPRPLSGTETDTTYQTNVGETRRRVATICLALYGFTAMAVMIWFTQWITLFAQQHLQFSAGLSHWLLSLYSIGSIVGVLTLYGYLKREKSEKWLLIGFNLGTLVALLLVIFGTNPLVAEFGSLLFGFCCASGVMQLGLTWFMNLYPHRRGLVTGTFYFFGSLASLLVPLISGWLSKTSLQLAFSANVVIAVLGICLAIGATVAIKLRKEH</sequence>
<dbReference type="Pfam" id="PF07690">
    <property type="entry name" value="MFS_1"/>
    <property type="match status" value="1"/>
</dbReference>
<feature type="transmembrane region" description="Helical" evidence="7">
    <location>
        <begin position="304"/>
        <end position="325"/>
    </location>
</feature>
<name>A0ABY5BYX3_9LACO</name>
<dbReference type="EMBL" id="CP097121">
    <property type="protein sequence ID" value="USS90573.1"/>
    <property type="molecule type" value="Genomic_DNA"/>
</dbReference>
<feature type="transmembrane region" description="Helical" evidence="7">
    <location>
        <begin position="74"/>
        <end position="91"/>
    </location>
</feature>
<evidence type="ECO:0000256" key="5">
    <source>
        <dbReference type="ARBA" id="ARBA00022989"/>
    </source>
</evidence>
<dbReference type="PROSITE" id="PS50850">
    <property type="entry name" value="MFS"/>
    <property type="match status" value="1"/>
</dbReference>
<dbReference type="PANTHER" id="PTHR23514">
    <property type="entry name" value="BYPASS OF STOP CODON PROTEIN 6"/>
    <property type="match status" value="1"/>
</dbReference>
<evidence type="ECO:0000313" key="9">
    <source>
        <dbReference type="EMBL" id="USS90573.1"/>
    </source>
</evidence>
<feature type="transmembrane region" description="Helical" evidence="7">
    <location>
        <begin position="362"/>
        <end position="385"/>
    </location>
</feature>
<dbReference type="InterPro" id="IPR051788">
    <property type="entry name" value="MFS_Transporter"/>
</dbReference>
<feature type="domain" description="Major facilitator superfamily (MFS) profile" evidence="8">
    <location>
        <begin position="8"/>
        <end position="391"/>
    </location>
</feature>
<feature type="transmembrane region" description="Helical" evidence="7">
    <location>
        <begin position="158"/>
        <end position="179"/>
    </location>
</feature>
<protein>
    <submittedName>
        <fullName evidence="9">MFS transporter</fullName>
    </submittedName>
</protein>
<keyword evidence="4 7" id="KW-0812">Transmembrane</keyword>
<evidence type="ECO:0000256" key="1">
    <source>
        <dbReference type="ARBA" id="ARBA00004651"/>
    </source>
</evidence>
<evidence type="ECO:0000256" key="2">
    <source>
        <dbReference type="ARBA" id="ARBA00008335"/>
    </source>
</evidence>
<feature type="transmembrane region" description="Helical" evidence="7">
    <location>
        <begin position="43"/>
        <end position="62"/>
    </location>
</feature>
<feature type="transmembrane region" description="Helical" evidence="7">
    <location>
        <begin position="246"/>
        <end position="266"/>
    </location>
</feature>
<gene>
    <name evidence="9" type="ORF">M3M37_06995</name>
</gene>
<keyword evidence="5 7" id="KW-1133">Transmembrane helix</keyword>
<dbReference type="InterPro" id="IPR036259">
    <property type="entry name" value="MFS_trans_sf"/>
</dbReference>
<reference evidence="9" key="1">
    <citation type="submission" date="2022-05" db="EMBL/GenBank/DDBJ databases">
        <authorList>
            <person name="Oliphant S.A."/>
            <person name="Watson-Haigh N.S."/>
            <person name="Sumby K.M."/>
            <person name="Gardner J.M."/>
            <person name="Jiranek V."/>
        </authorList>
    </citation>
    <scope>NUCLEOTIDE SEQUENCE</scope>
    <source>
        <strain evidence="9">KI4_A6</strain>
    </source>
</reference>
<evidence type="ECO:0000259" key="8">
    <source>
        <dbReference type="PROSITE" id="PS50850"/>
    </source>
</evidence>
<comment type="subcellular location">
    <subcellularLocation>
        <location evidence="1">Cell membrane</location>
        <topology evidence="1">Multi-pass membrane protein</topology>
    </subcellularLocation>
</comment>
<accession>A0ABY5BYX3</accession>
<evidence type="ECO:0000256" key="3">
    <source>
        <dbReference type="ARBA" id="ARBA00022448"/>
    </source>
</evidence>
<feature type="transmembrane region" description="Helical" evidence="7">
    <location>
        <begin position="337"/>
        <end position="356"/>
    </location>
</feature>